<evidence type="ECO:0000256" key="1">
    <source>
        <dbReference type="ARBA" id="ARBA00038101"/>
    </source>
</evidence>
<dbReference type="PANTHER" id="PTHR11102">
    <property type="entry name" value="SEL-1-LIKE PROTEIN"/>
    <property type="match status" value="1"/>
</dbReference>
<feature type="compositionally biased region" description="Basic and acidic residues" evidence="2">
    <location>
        <begin position="216"/>
        <end position="243"/>
    </location>
</feature>
<dbReference type="Proteomes" id="UP000751190">
    <property type="component" value="Unassembled WGS sequence"/>
</dbReference>
<gene>
    <name evidence="3" type="ORF">KFE25_003916</name>
</gene>
<accession>A0A8J6CDK8</accession>
<feature type="region of interest" description="Disordered" evidence="2">
    <location>
        <begin position="264"/>
        <end position="296"/>
    </location>
</feature>
<evidence type="ECO:0000313" key="4">
    <source>
        <dbReference type="Proteomes" id="UP000751190"/>
    </source>
</evidence>
<dbReference type="InterPro" id="IPR011990">
    <property type="entry name" value="TPR-like_helical_dom_sf"/>
</dbReference>
<proteinExistence type="inferred from homology"/>
<sequence>MHSLADGVSQAFKQLPGFRDAERVRRLRLGADEGRAQAQFDLGVTLLCGQYGQKVDKEKGQEWLGKAADGGHTEAMSVLASILYNDPDPAVRGKAVTWLRRAAELGNVHAQYKLAVRHQTGNGVERDFGEAARWLQRAAELGHRTSQYMLAEVLLEGEGVPKSRAEAERWLETAAHGGCTYARHKLNALRSADEAPASASDGADEPTSSAATTPARETDKGAAKGDLDFDAKAAPHGGNKEAAIKPPNLASMVKALTSIKLTKPGKSAVEASAPPAHDEPKDQAPTGASDKVKPVADEASSTMVNALRGVEHASFVCIETLVMSAGFVAGIGFALGGTLASTHLLH</sequence>
<dbReference type="PANTHER" id="PTHR11102:SF160">
    <property type="entry name" value="ERAD-ASSOCIATED E3 UBIQUITIN-PROTEIN LIGASE COMPONENT HRD3"/>
    <property type="match status" value="1"/>
</dbReference>
<dbReference type="Gene3D" id="1.25.40.10">
    <property type="entry name" value="Tetratricopeptide repeat domain"/>
    <property type="match status" value="1"/>
</dbReference>
<feature type="region of interest" description="Disordered" evidence="2">
    <location>
        <begin position="192"/>
        <end position="246"/>
    </location>
</feature>
<dbReference type="EMBL" id="JAGTXO010000015">
    <property type="protein sequence ID" value="KAG8463643.1"/>
    <property type="molecule type" value="Genomic_DNA"/>
</dbReference>
<comment type="similarity">
    <text evidence="1">Belongs to the sel-1 family.</text>
</comment>
<dbReference type="AlphaFoldDB" id="A0A8J6CDK8"/>
<keyword evidence="4" id="KW-1185">Reference proteome</keyword>
<dbReference type="Pfam" id="PF08238">
    <property type="entry name" value="Sel1"/>
    <property type="match status" value="4"/>
</dbReference>
<protein>
    <recommendedName>
        <fullName evidence="5">Sel1 repeat family protein</fullName>
    </recommendedName>
</protein>
<dbReference type="OrthoDB" id="272077at2759"/>
<comment type="caution">
    <text evidence="3">The sequence shown here is derived from an EMBL/GenBank/DDBJ whole genome shotgun (WGS) entry which is preliminary data.</text>
</comment>
<reference evidence="3" key="1">
    <citation type="submission" date="2021-05" db="EMBL/GenBank/DDBJ databases">
        <title>The genome of the haptophyte Pavlova lutheri (Diacronema luteri, Pavlovales) - a model for lipid biosynthesis in eukaryotic algae.</title>
        <authorList>
            <person name="Hulatt C.J."/>
            <person name="Posewitz M.C."/>
        </authorList>
    </citation>
    <scope>NUCLEOTIDE SEQUENCE</scope>
    <source>
        <strain evidence="3">NIVA-4/92</strain>
    </source>
</reference>
<evidence type="ECO:0008006" key="5">
    <source>
        <dbReference type="Google" id="ProtNLM"/>
    </source>
</evidence>
<dbReference type="InterPro" id="IPR006597">
    <property type="entry name" value="Sel1-like"/>
</dbReference>
<dbReference type="SUPFAM" id="SSF81901">
    <property type="entry name" value="HCP-like"/>
    <property type="match status" value="1"/>
</dbReference>
<dbReference type="SMART" id="SM00671">
    <property type="entry name" value="SEL1"/>
    <property type="match status" value="4"/>
</dbReference>
<evidence type="ECO:0000313" key="3">
    <source>
        <dbReference type="EMBL" id="KAG8463643.1"/>
    </source>
</evidence>
<organism evidence="3 4">
    <name type="scientific">Diacronema lutheri</name>
    <name type="common">Unicellular marine alga</name>
    <name type="synonym">Monochrysis lutheri</name>
    <dbReference type="NCBI Taxonomy" id="2081491"/>
    <lineage>
        <taxon>Eukaryota</taxon>
        <taxon>Haptista</taxon>
        <taxon>Haptophyta</taxon>
        <taxon>Pavlovophyceae</taxon>
        <taxon>Pavlovales</taxon>
        <taxon>Pavlovaceae</taxon>
        <taxon>Diacronema</taxon>
    </lineage>
</organism>
<evidence type="ECO:0000256" key="2">
    <source>
        <dbReference type="SAM" id="MobiDB-lite"/>
    </source>
</evidence>
<dbReference type="InterPro" id="IPR050767">
    <property type="entry name" value="Sel1_AlgK"/>
</dbReference>
<name>A0A8J6CDK8_DIALT</name>